<protein>
    <recommendedName>
        <fullName evidence="5">RRM domain-containing protein</fullName>
    </recommendedName>
</protein>
<feature type="region of interest" description="Disordered" evidence="4">
    <location>
        <begin position="267"/>
        <end position="297"/>
    </location>
</feature>
<dbReference type="EMBL" id="BTGD01000001">
    <property type="protein sequence ID" value="GMM54339.1"/>
    <property type="molecule type" value="Genomic_DNA"/>
</dbReference>
<organism evidence="6 7">
    <name type="scientific">Maudiozyma humilis</name>
    <name type="common">Sour dough yeast</name>
    <name type="synonym">Kazachstania humilis</name>
    <dbReference type="NCBI Taxonomy" id="51915"/>
    <lineage>
        <taxon>Eukaryota</taxon>
        <taxon>Fungi</taxon>
        <taxon>Dikarya</taxon>
        <taxon>Ascomycota</taxon>
        <taxon>Saccharomycotina</taxon>
        <taxon>Saccharomycetes</taxon>
        <taxon>Saccharomycetales</taxon>
        <taxon>Saccharomycetaceae</taxon>
        <taxon>Maudiozyma</taxon>
    </lineage>
</organism>
<dbReference type="Gene3D" id="3.30.70.330">
    <property type="match status" value="3"/>
</dbReference>
<dbReference type="SUPFAM" id="SSF54928">
    <property type="entry name" value="RNA-binding domain, RBD"/>
    <property type="match status" value="2"/>
</dbReference>
<accession>A0AAV5RS04</accession>
<dbReference type="PANTHER" id="PTHR47640:SF10">
    <property type="entry name" value="TRNA SELENOCYSTEINE 1-ASSOCIATED PROTEIN 1-RELATED"/>
    <property type="match status" value="1"/>
</dbReference>
<feature type="compositionally biased region" description="Polar residues" evidence="4">
    <location>
        <begin position="1"/>
        <end position="17"/>
    </location>
</feature>
<evidence type="ECO:0000313" key="6">
    <source>
        <dbReference type="EMBL" id="GMM54339.1"/>
    </source>
</evidence>
<keyword evidence="7" id="KW-1185">Reference proteome</keyword>
<evidence type="ECO:0000256" key="4">
    <source>
        <dbReference type="SAM" id="MobiDB-lite"/>
    </source>
</evidence>
<gene>
    <name evidence="6" type="ORF">DAKH74_009550</name>
</gene>
<dbReference type="InterPro" id="IPR035979">
    <property type="entry name" value="RBD_domain_sf"/>
</dbReference>
<dbReference type="GO" id="GO:0003729">
    <property type="term" value="F:mRNA binding"/>
    <property type="evidence" value="ECO:0007669"/>
    <property type="project" value="InterPro"/>
</dbReference>
<dbReference type="InterPro" id="IPR012677">
    <property type="entry name" value="Nucleotide-bd_a/b_plait_sf"/>
</dbReference>
<proteinExistence type="predicted"/>
<evidence type="ECO:0000256" key="2">
    <source>
        <dbReference type="ARBA" id="ARBA00022884"/>
    </source>
</evidence>
<evidence type="ECO:0000259" key="5">
    <source>
        <dbReference type="PROSITE" id="PS50102"/>
    </source>
</evidence>
<feature type="domain" description="RRM" evidence="5">
    <location>
        <begin position="193"/>
        <end position="272"/>
    </location>
</feature>
<dbReference type="GO" id="GO:0005829">
    <property type="term" value="C:cytosol"/>
    <property type="evidence" value="ECO:0007669"/>
    <property type="project" value="TreeGrafter"/>
</dbReference>
<feature type="region of interest" description="Disordered" evidence="4">
    <location>
        <begin position="1"/>
        <end position="82"/>
    </location>
</feature>
<keyword evidence="2 3" id="KW-0694">RNA-binding</keyword>
<dbReference type="Pfam" id="PF00076">
    <property type="entry name" value="RRM_1"/>
    <property type="match status" value="2"/>
</dbReference>
<dbReference type="PROSITE" id="PS50102">
    <property type="entry name" value="RRM"/>
    <property type="match status" value="3"/>
</dbReference>
<name>A0AAV5RS04_MAUHU</name>
<dbReference type="GO" id="GO:0006376">
    <property type="term" value="P:mRNA splice site recognition"/>
    <property type="evidence" value="ECO:0007669"/>
    <property type="project" value="TreeGrafter"/>
</dbReference>
<dbReference type="InterPro" id="IPR050825">
    <property type="entry name" value="RBM42_RBP45_47-like"/>
</dbReference>
<dbReference type="AlphaFoldDB" id="A0AAV5RS04"/>
<feature type="domain" description="RRM" evidence="5">
    <location>
        <begin position="323"/>
        <end position="398"/>
    </location>
</feature>
<feature type="compositionally biased region" description="Polar residues" evidence="4">
    <location>
        <begin position="50"/>
        <end position="63"/>
    </location>
</feature>
<feature type="domain" description="RRM" evidence="5">
    <location>
        <begin position="87"/>
        <end position="170"/>
    </location>
</feature>
<evidence type="ECO:0000256" key="3">
    <source>
        <dbReference type="PROSITE-ProRule" id="PRU00176"/>
    </source>
</evidence>
<dbReference type="SMART" id="SM00360">
    <property type="entry name" value="RRM"/>
    <property type="match status" value="3"/>
</dbReference>
<dbReference type="PANTHER" id="PTHR47640">
    <property type="entry name" value="TRNA SELENOCYSTEINE 1-ASSOCIATED PROTEIN 1-RELATED-RELATED"/>
    <property type="match status" value="1"/>
</dbReference>
<feature type="compositionally biased region" description="Low complexity" evidence="4">
    <location>
        <begin position="268"/>
        <end position="279"/>
    </location>
</feature>
<comment type="caution">
    <text evidence="6">The sequence shown here is derived from an EMBL/GenBank/DDBJ whole genome shotgun (WGS) entry which is preliminary data.</text>
</comment>
<dbReference type="InterPro" id="IPR000504">
    <property type="entry name" value="RRM_dom"/>
</dbReference>
<dbReference type="Proteomes" id="UP001377567">
    <property type="component" value="Unassembled WGS sequence"/>
</dbReference>
<reference evidence="6 7" key="1">
    <citation type="journal article" date="2023" name="Elife">
        <title>Identification of key yeast species and microbe-microbe interactions impacting larval growth of Drosophila in the wild.</title>
        <authorList>
            <person name="Mure A."/>
            <person name="Sugiura Y."/>
            <person name="Maeda R."/>
            <person name="Honda K."/>
            <person name="Sakurai N."/>
            <person name="Takahashi Y."/>
            <person name="Watada M."/>
            <person name="Katoh T."/>
            <person name="Gotoh A."/>
            <person name="Gotoh Y."/>
            <person name="Taniguchi I."/>
            <person name="Nakamura K."/>
            <person name="Hayashi T."/>
            <person name="Katayama T."/>
            <person name="Uemura T."/>
            <person name="Hattori Y."/>
        </authorList>
    </citation>
    <scope>NUCLEOTIDE SEQUENCE [LARGE SCALE GENOMIC DNA]</scope>
    <source>
        <strain evidence="6 7">KH-74</strain>
    </source>
</reference>
<keyword evidence="1" id="KW-0677">Repeat</keyword>
<evidence type="ECO:0000256" key="1">
    <source>
        <dbReference type="ARBA" id="ARBA00022737"/>
    </source>
</evidence>
<sequence length="426" mass="45025">MDRNYNTQRGTYGTQRGSYGARDNASRQGYNAPRQGYNNARQGYGAPRQGYNSPRQGYNTPRQGYSAAPGPSRYSNRESEANTNASTELYMGDLAPEWDEAAVRGVWSGLGLPPRRVKVVWQPGRAGAQHQGYCFVEFSTAAEAERALGMAGQPVPGHEGKRLRLNWAAGGGANGPTANGSGAGSGAGGARGFSVFVGDLQPSVTEEALLALFQQRLPSAEHARVVRDQQTGAPRGFGFVRFAAEADQQRALREMQGAVLDGRAIKVGSASGSSGTTTSSGGGSGNSATAPRPRRHRAPRHQLFALPQQQQPPVTHYTDRGNATLYAAGLPAATGPRELEELFAPLGELTLVRMASPPAQGAVVQYLSRRAAERALRTLQAYPLDAEGHCLRLSWGSATQSATTSVTSPPLPAPLYAPLGLSPRGA</sequence>
<evidence type="ECO:0000313" key="7">
    <source>
        <dbReference type="Proteomes" id="UP001377567"/>
    </source>
</evidence>